<protein>
    <submittedName>
        <fullName evidence="1">Uncharacterized protein</fullName>
    </submittedName>
</protein>
<comment type="caution">
    <text evidence="1">The sequence shown here is derived from an EMBL/GenBank/DDBJ whole genome shotgun (WGS) entry which is preliminary data.</text>
</comment>
<feature type="non-terminal residue" evidence="1">
    <location>
        <position position="73"/>
    </location>
</feature>
<proteinExistence type="predicted"/>
<organism evidence="1 2">
    <name type="scientific">Araneus ventricosus</name>
    <name type="common">Orbweaver spider</name>
    <name type="synonym">Epeira ventricosa</name>
    <dbReference type="NCBI Taxonomy" id="182803"/>
    <lineage>
        <taxon>Eukaryota</taxon>
        <taxon>Metazoa</taxon>
        <taxon>Ecdysozoa</taxon>
        <taxon>Arthropoda</taxon>
        <taxon>Chelicerata</taxon>
        <taxon>Arachnida</taxon>
        <taxon>Araneae</taxon>
        <taxon>Araneomorphae</taxon>
        <taxon>Entelegynae</taxon>
        <taxon>Araneoidea</taxon>
        <taxon>Araneidae</taxon>
        <taxon>Araneus</taxon>
    </lineage>
</organism>
<dbReference type="EMBL" id="BGPR01020250">
    <property type="protein sequence ID" value="GBN84176.1"/>
    <property type="molecule type" value="Genomic_DNA"/>
</dbReference>
<sequence length="73" mass="8188">MRSRRINKRVLACLVGIVMVWVQITFSAMTRSTSFGQGWVVAGNWLLGLPPAFPTAVMAPVIQTPWYASWHAR</sequence>
<name>A0A4Y2S997_ARAVE</name>
<reference evidence="1 2" key="1">
    <citation type="journal article" date="2019" name="Sci. Rep.">
        <title>Orb-weaving spider Araneus ventricosus genome elucidates the spidroin gene catalogue.</title>
        <authorList>
            <person name="Kono N."/>
            <person name="Nakamura H."/>
            <person name="Ohtoshi R."/>
            <person name="Moran D.A.P."/>
            <person name="Shinohara A."/>
            <person name="Yoshida Y."/>
            <person name="Fujiwara M."/>
            <person name="Mori M."/>
            <person name="Tomita M."/>
            <person name="Arakawa K."/>
        </authorList>
    </citation>
    <scope>NUCLEOTIDE SEQUENCE [LARGE SCALE GENOMIC DNA]</scope>
</reference>
<evidence type="ECO:0000313" key="1">
    <source>
        <dbReference type="EMBL" id="GBN84176.1"/>
    </source>
</evidence>
<dbReference type="AlphaFoldDB" id="A0A4Y2S997"/>
<keyword evidence="2" id="KW-1185">Reference proteome</keyword>
<accession>A0A4Y2S997</accession>
<evidence type="ECO:0000313" key="2">
    <source>
        <dbReference type="Proteomes" id="UP000499080"/>
    </source>
</evidence>
<gene>
    <name evidence="1" type="ORF">AVEN_49692_1</name>
</gene>
<dbReference type="Proteomes" id="UP000499080">
    <property type="component" value="Unassembled WGS sequence"/>
</dbReference>